<keyword evidence="3" id="KW-1185">Reference proteome</keyword>
<accession>A0AAW0I0S2</accession>
<protein>
    <submittedName>
        <fullName evidence="2">Uncharacterized protein</fullName>
    </submittedName>
</protein>
<organism evidence="2 3">
    <name type="scientific">Myodes glareolus</name>
    <name type="common">Bank vole</name>
    <name type="synonym">Clethrionomys glareolus</name>
    <dbReference type="NCBI Taxonomy" id="447135"/>
    <lineage>
        <taxon>Eukaryota</taxon>
        <taxon>Metazoa</taxon>
        <taxon>Chordata</taxon>
        <taxon>Craniata</taxon>
        <taxon>Vertebrata</taxon>
        <taxon>Euteleostomi</taxon>
        <taxon>Mammalia</taxon>
        <taxon>Eutheria</taxon>
        <taxon>Euarchontoglires</taxon>
        <taxon>Glires</taxon>
        <taxon>Rodentia</taxon>
        <taxon>Myomorpha</taxon>
        <taxon>Muroidea</taxon>
        <taxon>Cricetidae</taxon>
        <taxon>Arvicolinae</taxon>
        <taxon>Myodes</taxon>
    </lineage>
</organism>
<evidence type="ECO:0000313" key="3">
    <source>
        <dbReference type="Proteomes" id="UP001488838"/>
    </source>
</evidence>
<feature type="region of interest" description="Disordered" evidence="1">
    <location>
        <begin position="1"/>
        <end position="82"/>
    </location>
</feature>
<reference evidence="2 3" key="1">
    <citation type="journal article" date="2023" name="bioRxiv">
        <title>Conserved and derived expression patterns and positive selection on dental genes reveal complex evolutionary context of ever-growing rodent molars.</title>
        <authorList>
            <person name="Calamari Z.T."/>
            <person name="Song A."/>
            <person name="Cohen E."/>
            <person name="Akter M."/>
            <person name="Roy R.D."/>
            <person name="Hallikas O."/>
            <person name="Christensen M.M."/>
            <person name="Li P."/>
            <person name="Marangoni P."/>
            <person name="Jernvall J."/>
            <person name="Klein O.D."/>
        </authorList>
    </citation>
    <scope>NUCLEOTIDE SEQUENCE [LARGE SCALE GENOMIC DNA]</scope>
    <source>
        <strain evidence="2">V071</strain>
    </source>
</reference>
<evidence type="ECO:0000256" key="1">
    <source>
        <dbReference type="SAM" id="MobiDB-lite"/>
    </source>
</evidence>
<dbReference type="EMBL" id="JBBHLL010000248">
    <property type="protein sequence ID" value="KAK7808100.1"/>
    <property type="molecule type" value="Genomic_DNA"/>
</dbReference>
<evidence type="ECO:0000313" key="2">
    <source>
        <dbReference type="EMBL" id="KAK7808100.1"/>
    </source>
</evidence>
<dbReference type="AlphaFoldDB" id="A0AAW0I0S2"/>
<proteinExistence type="predicted"/>
<comment type="caution">
    <text evidence="2">The sequence shown here is derived from an EMBL/GenBank/DDBJ whole genome shotgun (WGS) entry which is preliminary data.</text>
</comment>
<gene>
    <name evidence="2" type="ORF">U0070_009414</name>
</gene>
<name>A0AAW0I0S2_MYOGA</name>
<dbReference type="Proteomes" id="UP001488838">
    <property type="component" value="Unassembled WGS sequence"/>
</dbReference>
<feature type="compositionally biased region" description="Basic residues" evidence="1">
    <location>
        <begin position="39"/>
        <end position="55"/>
    </location>
</feature>
<sequence length="82" mass="9794">MEREITDSESGLGVKLIISESPTRSQWEQAYEQAENVEKKRRRRKRRRKKRRKKRKEEEEEEEEEERGGGGGDPLPGLKWEP</sequence>